<keyword evidence="3" id="KW-0408">Iron</keyword>
<dbReference type="Proteomes" id="UP000886595">
    <property type="component" value="Unassembled WGS sequence"/>
</dbReference>
<dbReference type="GO" id="GO:0046872">
    <property type="term" value="F:metal ion binding"/>
    <property type="evidence" value="ECO:0007669"/>
    <property type="project" value="UniProtKB-KW"/>
</dbReference>
<evidence type="ECO:0000256" key="3">
    <source>
        <dbReference type="ARBA" id="ARBA00023004"/>
    </source>
</evidence>
<dbReference type="Pfam" id="PF14226">
    <property type="entry name" value="DIOX_N"/>
    <property type="match status" value="1"/>
</dbReference>
<sequence length="608" mass="67980">METASRVEAVTKGGLPVVPSQYIQPPEARPNLHHAGDAAPIPTIDLSISDSATESIGEACRNWGAFHVVNHGVPIHLLDRMKSLGLSFFQDCPLEEKLQYACDSTSAASEGYGSRMLLGAEGDVVLDWRDYFDHHTLPLSRRDPSHWPLHPPDYRQVVEEYGNEMKKLAQKLLGIISESLSLPCSSIEEAVGEIYQNITMSYYPPCPQPELTLGLQSHSDMGALTLLIQDDVGGLQLYKDDHWLTVPPISHAILVLIADQTEIITNGIYKSAQHRAVTNANRARLSVATFHDPSKTARIAPASHLIGQHTKPAYKEVVYGQYVSSWYSKGPEGYNSPLYTVQREELEGRQHKRAPFPQRGLKEWRVKPLALTSPPKVNDEIHMMTPHPRRDQNLQSKPLTPMSNINQTEEEIQRDLDEATLLYLSCPDPTEAVARRQRVMSSDAKGQRAETMVVMMRSTSNHLKQIPAGAQEIRTGYKQTKERIMEDLQDVTKQYLSCTVSTEAAARKQRVLADGTSGLMEETADSILATSANIRRPLSPWERGIRSESPQAKDNPLNALFCTASLSCLAHKEEKIRTMTMSLIPITVKSPHHKWQHLYAKKMKDQQG</sequence>
<dbReference type="PANTHER" id="PTHR47991">
    <property type="entry name" value="OXOGLUTARATE/IRON-DEPENDENT DIOXYGENASE"/>
    <property type="match status" value="1"/>
</dbReference>
<dbReference type="PROSITE" id="PS51471">
    <property type="entry name" value="FE2OG_OXY"/>
    <property type="match status" value="1"/>
</dbReference>
<dbReference type="Gene3D" id="2.60.120.330">
    <property type="entry name" value="B-lactam Antibiotic, Isopenicillin N Synthase, Chain"/>
    <property type="match status" value="1"/>
</dbReference>
<keyword evidence="6" id="KW-1185">Reference proteome</keyword>
<name>A0A8X7PEF7_BRACI</name>
<dbReference type="InterPro" id="IPR005123">
    <property type="entry name" value="Oxoglu/Fe-dep_dioxygenase_dom"/>
</dbReference>
<gene>
    <name evidence="5" type="ORF">Bca52824_087797</name>
</gene>
<dbReference type="InterPro" id="IPR026992">
    <property type="entry name" value="DIOX_N"/>
</dbReference>
<dbReference type="Pfam" id="PF03171">
    <property type="entry name" value="2OG-FeII_Oxy"/>
    <property type="match status" value="1"/>
</dbReference>
<dbReference type="SUPFAM" id="SSF51197">
    <property type="entry name" value="Clavaminate synthase-like"/>
    <property type="match status" value="1"/>
</dbReference>
<accession>A0A8X7PEF7</accession>
<dbReference type="EMBL" id="JAAMPC010000017">
    <property type="protein sequence ID" value="KAG2248169.1"/>
    <property type="molecule type" value="Genomic_DNA"/>
</dbReference>
<protein>
    <recommendedName>
        <fullName evidence="4">Fe2OG dioxygenase domain-containing protein</fullName>
    </recommendedName>
</protein>
<reference evidence="5 6" key="1">
    <citation type="submission" date="2020-02" db="EMBL/GenBank/DDBJ databases">
        <authorList>
            <person name="Ma Q."/>
            <person name="Huang Y."/>
            <person name="Song X."/>
            <person name="Pei D."/>
        </authorList>
    </citation>
    <scope>NUCLEOTIDE SEQUENCE [LARGE SCALE GENOMIC DNA]</scope>
    <source>
        <strain evidence="5">Sxm20200214</strain>
        <tissue evidence="5">Leaf</tissue>
    </source>
</reference>
<evidence type="ECO:0000259" key="4">
    <source>
        <dbReference type="PROSITE" id="PS51471"/>
    </source>
</evidence>
<evidence type="ECO:0000313" key="5">
    <source>
        <dbReference type="EMBL" id="KAG2248169.1"/>
    </source>
</evidence>
<dbReference type="AlphaFoldDB" id="A0A8X7PEF7"/>
<keyword evidence="2" id="KW-0479">Metal-binding</keyword>
<comment type="similarity">
    <text evidence="1">Belongs to the iron/ascorbate-dependent oxidoreductase family.</text>
</comment>
<organism evidence="5 6">
    <name type="scientific">Brassica carinata</name>
    <name type="common">Ethiopian mustard</name>
    <name type="synonym">Abyssinian cabbage</name>
    <dbReference type="NCBI Taxonomy" id="52824"/>
    <lineage>
        <taxon>Eukaryota</taxon>
        <taxon>Viridiplantae</taxon>
        <taxon>Streptophyta</taxon>
        <taxon>Embryophyta</taxon>
        <taxon>Tracheophyta</taxon>
        <taxon>Spermatophyta</taxon>
        <taxon>Magnoliopsida</taxon>
        <taxon>eudicotyledons</taxon>
        <taxon>Gunneridae</taxon>
        <taxon>Pentapetalae</taxon>
        <taxon>rosids</taxon>
        <taxon>malvids</taxon>
        <taxon>Brassicales</taxon>
        <taxon>Brassicaceae</taxon>
        <taxon>Brassiceae</taxon>
        <taxon>Brassica</taxon>
    </lineage>
</organism>
<dbReference type="FunFam" id="2.60.120.330:FF:000034">
    <property type="entry name" value="2-oxoglutarate (2OG) and Fe(II)-dependent oxygenase superfamily protein"/>
    <property type="match status" value="1"/>
</dbReference>
<evidence type="ECO:0000313" key="6">
    <source>
        <dbReference type="Proteomes" id="UP000886595"/>
    </source>
</evidence>
<dbReference type="InterPro" id="IPR044861">
    <property type="entry name" value="IPNS-like_FE2OG_OXY"/>
</dbReference>
<dbReference type="InterPro" id="IPR050295">
    <property type="entry name" value="Plant_2OG-oxidoreductases"/>
</dbReference>
<feature type="domain" description="Fe2OG dioxygenase" evidence="4">
    <location>
        <begin position="193"/>
        <end position="293"/>
    </location>
</feature>
<comment type="caution">
    <text evidence="5">The sequence shown here is derived from an EMBL/GenBank/DDBJ whole genome shotgun (WGS) entry which is preliminary data.</text>
</comment>
<evidence type="ECO:0000256" key="2">
    <source>
        <dbReference type="ARBA" id="ARBA00022723"/>
    </source>
</evidence>
<dbReference type="OrthoDB" id="288590at2759"/>
<evidence type="ECO:0000256" key="1">
    <source>
        <dbReference type="ARBA" id="ARBA00008056"/>
    </source>
</evidence>
<proteinExistence type="inferred from homology"/>
<dbReference type="InterPro" id="IPR027443">
    <property type="entry name" value="IPNS-like_sf"/>
</dbReference>